<dbReference type="InterPro" id="IPR037171">
    <property type="entry name" value="NagB/RpiA_transferase-like"/>
</dbReference>
<dbReference type="AlphaFoldDB" id="A0A288Q670"/>
<dbReference type="GO" id="GO:0003700">
    <property type="term" value="F:DNA-binding transcription factor activity"/>
    <property type="evidence" value="ECO:0007669"/>
    <property type="project" value="InterPro"/>
</dbReference>
<gene>
    <name evidence="1" type="ORF">DFP99_0362</name>
</gene>
<sequence length="252" mass="27346">MIIEERKEKILTILHKHKFMKLADLEAITRTSLSTLRRDLQDLETAGKVKRLRGGVQLLESLQTEPSMQQKQVVHSGSKQRIGKAAADLVQGGETIFLDAGTTTAEVIPYLIDKNPGITVVTNSVHHAARLSDLMIPTIIIGGPIKQTTDATIGVTAVEQIQHLAFDISFLGTNGIDAAHGLTTPDLEEAAIKSVVIKQTRCPYVLADASKFGSVAFVQTAALQDVTIITNQLADEYIALRETTEIIEVDKG</sequence>
<dbReference type="InterPro" id="IPR014036">
    <property type="entry name" value="DeoR-like_C"/>
</dbReference>
<dbReference type="InterPro" id="IPR018356">
    <property type="entry name" value="Tscrpt_reg_HTH_DeoR_CS"/>
</dbReference>
<evidence type="ECO:0000313" key="2">
    <source>
        <dbReference type="Proteomes" id="UP000254912"/>
    </source>
</evidence>
<dbReference type="Gene3D" id="3.40.50.1360">
    <property type="match status" value="1"/>
</dbReference>
<dbReference type="SUPFAM" id="SSF100950">
    <property type="entry name" value="NagB/RpiA/CoA transferase-like"/>
    <property type="match status" value="1"/>
</dbReference>
<dbReference type="InterPro" id="IPR001034">
    <property type="entry name" value="DeoR_HTH"/>
</dbReference>
<dbReference type="Proteomes" id="UP000254912">
    <property type="component" value="Unassembled WGS sequence"/>
</dbReference>
<keyword evidence="2" id="KW-1185">Reference proteome</keyword>
<protein>
    <submittedName>
        <fullName evidence="1">DeoR family transcriptional regulator</fullName>
    </submittedName>
</protein>
<accession>A0A288Q670</accession>
<dbReference type="Pfam" id="PF08220">
    <property type="entry name" value="HTH_DeoR"/>
    <property type="match status" value="1"/>
</dbReference>
<dbReference type="RefSeq" id="WP_070230002.1">
    <property type="nucleotide sequence ID" value="NZ_BJYO01000002.1"/>
</dbReference>
<dbReference type="SMART" id="SM01134">
    <property type="entry name" value="DeoRC"/>
    <property type="match status" value="1"/>
</dbReference>
<reference evidence="1 2" key="1">
    <citation type="submission" date="2018-07" db="EMBL/GenBank/DDBJ databases">
        <title>Genomic Encyclopedia of Type Strains, Phase III (KMG-III): the genomes of soil and plant-associated and newly described type strains.</title>
        <authorList>
            <person name="Whitman W."/>
        </authorList>
    </citation>
    <scope>NUCLEOTIDE SEQUENCE [LARGE SCALE GENOMIC DNA]</scope>
    <source>
        <strain evidence="1 2">CECT 7031</strain>
    </source>
</reference>
<dbReference type="Pfam" id="PF00455">
    <property type="entry name" value="DeoRC"/>
    <property type="match status" value="1"/>
</dbReference>
<proteinExistence type="predicted"/>
<comment type="caution">
    <text evidence="1">The sequence shown here is derived from an EMBL/GenBank/DDBJ whole genome shotgun (WGS) entry which is preliminary data.</text>
</comment>
<dbReference type="GeneID" id="94545935"/>
<dbReference type="PANTHER" id="PTHR30363">
    <property type="entry name" value="HTH-TYPE TRANSCRIPTIONAL REGULATOR SRLR-RELATED"/>
    <property type="match status" value="1"/>
</dbReference>
<dbReference type="InterPro" id="IPR050313">
    <property type="entry name" value="Carb_Metab_HTH_regulators"/>
</dbReference>
<dbReference type="SUPFAM" id="SSF46785">
    <property type="entry name" value="Winged helix' DNA-binding domain"/>
    <property type="match status" value="1"/>
</dbReference>
<name>A0A288Q670_9LACO</name>
<dbReference type="PROSITE" id="PS51000">
    <property type="entry name" value="HTH_DEOR_2"/>
    <property type="match status" value="1"/>
</dbReference>
<dbReference type="PANTHER" id="PTHR30363:SF56">
    <property type="entry name" value="TRANSCRIPTIONAL REGULATOR, DEOR FAMILY"/>
    <property type="match status" value="1"/>
</dbReference>
<organism evidence="1 2">
    <name type="scientific">Weissella soli</name>
    <dbReference type="NCBI Taxonomy" id="155866"/>
    <lineage>
        <taxon>Bacteria</taxon>
        <taxon>Bacillati</taxon>
        <taxon>Bacillota</taxon>
        <taxon>Bacilli</taxon>
        <taxon>Lactobacillales</taxon>
        <taxon>Lactobacillaceae</taxon>
        <taxon>Weissella</taxon>
    </lineage>
</organism>
<dbReference type="SMART" id="SM00420">
    <property type="entry name" value="HTH_DEOR"/>
    <property type="match status" value="1"/>
</dbReference>
<dbReference type="EMBL" id="QRAS01000001">
    <property type="protein sequence ID" value="RDL11938.1"/>
    <property type="molecule type" value="Genomic_DNA"/>
</dbReference>
<evidence type="ECO:0000313" key="1">
    <source>
        <dbReference type="EMBL" id="RDL11938.1"/>
    </source>
</evidence>
<dbReference type="InterPro" id="IPR036390">
    <property type="entry name" value="WH_DNA-bd_sf"/>
</dbReference>
<dbReference type="PROSITE" id="PS00894">
    <property type="entry name" value="HTH_DEOR_1"/>
    <property type="match status" value="1"/>
</dbReference>
<dbReference type="KEGG" id="wso:WSWS_00733"/>